<dbReference type="Proteomes" id="UP000010847">
    <property type="component" value="Chromosome"/>
</dbReference>
<dbReference type="Gene3D" id="1.10.10.200">
    <property type="match status" value="1"/>
</dbReference>
<feature type="region of interest" description="Disordered" evidence="7">
    <location>
        <begin position="1"/>
        <end position="20"/>
    </location>
</feature>
<accession>W0EE50</accession>
<dbReference type="AlphaFoldDB" id="W0EE50"/>
<organism evidence="10 11">
    <name type="scientific">Desulfitobacterium metallireducens DSM 15288</name>
    <dbReference type="NCBI Taxonomy" id="871968"/>
    <lineage>
        <taxon>Bacteria</taxon>
        <taxon>Bacillati</taxon>
        <taxon>Bacillota</taxon>
        <taxon>Clostridia</taxon>
        <taxon>Eubacteriales</taxon>
        <taxon>Desulfitobacteriaceae</taxon>
        <taxon>Desulfitobacterium</taxon>
    </lineage>
</organism>
<feature type="domain" description="TACO1/YebC-like N-terminal" evidence="9">
    <location>
        <begin position="5"/>
        <end position="75"/>
    </location>
</feature>
<dbReference type="InterPro" id="IPR049083">
    <property type="entry name" value="TACO1_YebC_N"/>
</dbReference>
<keyword evidence="3 6" id="KW-0805">Transcription regulation</keyword>
<dbReference type="InterPro" id="IPR026564">
    <property type="entry name" value="Transcrip_reg_TACO1-like_dom3"/>
</dbReference>
<evidence type="ECO:0000259" key="9">
    <source>
        <dbReference type="Pfam" id="PF20772"/>
    </source>
</evidence>
<feature type="domain" description="TACO1/YebC-like second and third" evidence="8">
    <location>
        <begin position="82"/>
        <end position="240"/>
    </location>
</feature>
<comment type="similarity">
    <text evidence="1 6">Belongs to the TACO1 family.</text>
</comment>
<evidence type="ECO:0000259" key="8">
    <source>
        <dbReference type="Pfam" id="PF01709"/>
    </source>
</evidence>
<evidence type="ECO:0000256" key="1">
    <source>
        <dbReference type="ARBA" id="ARBA00008724"/>
    </source>
</evidence>
<dbReference type="NCBIfam" id="TIGR01033">
    <property type="entry name" value="YebC/PmpR family DNA-binding transcriptional regulator"/>
    <property type="match status" value="1"/>
</dbReference>
<dbReference type="Gene3D" id="3.30.70.980">
    <property type="match status" value="2"/>
</dbReference>
<dbReference type="InterPro" id="IPR048300">
    <property type="entry name" value="TACO1_YebC-like_2nd/3rd_dom"/>
</dbReference>
<proteinExistence type="inferred from homology"/>
<dbReference type="PANTHER" id="PTHR12532">
    <property type="entry name" value="TRANSLATIONAL ACTIVATOR OF CYTOCHROME C OXIDASE 1"/>
    <property type="match status" value="1"/>
</dbReference>
<dbReference type="Pfam" id="PF20772">
    <property type="entry name" value="TACO1_YebC_N"/>
    <property type="match status" value="1"/>
</dbReference>
<dbReference type="EMBL" id="CP007032">
    <property type="protein sequence ID" value="AHF07484.1"/>
    <property type="molecule type" value="Genomic_DNA"/>
</dbReference>
<keyword evidence="2 6" id="KW-0963">Cytoplasm</keyword>
<dbReference type="InterPro" id="IPR002876">
    <property type="entry name" value="Transcrip_reg_TACO1-like"/>
</dbReference>
<evidence type="ECO:0000256" key="2">
    <source>
        <dbReference type="ARBA" id="ARBA00022490"/>
    </source>
</evidence>
<gene>
    <name evidence="10" type="ORF">DESME_10905</name>
</gene>
<evidence type="ECO:0000256" key="6">
    <source>
        <dbReference type="HAMAP-Rule" id="MF_00693"/>
    </source>
</evidence>
<keyword evidence="5 6" id="KW-0804">Transcription</keyword>
<dbReference type="Pfam" id="PF01709">
    <property type="entry name" value="Transcrip_reg"/>
    <property type="match status" value="1"/>
</dbReference>
<evidence type="ECO:0000256" key="5">
    <source>
        <dbReference type="ARBA" id="ARBA00023163"/>
    </source>
</evidence>
<evidence type="ECO:0000256" key="3">
    <source>
        <dbReference type="ARBA" id="ARBA00023015"/>
    </source>
</evidence>
<evidence type="ECO:0000256" key="4">
    <source>
        <dbReference type="ARBA" id="ARBA00023125"/>
    </source>
</evidence>
<dbReference type="SUPFAM" id="SSF75625">
    <property type="entry name" value="YebC-like"/>
    <property type="match status" value="1"/>
</dbReference>
<dbReference type="HAMAP" id="MF_00693">
    <property type="entry name" value="Transcrip_reg_TACO1"/>
    <property type="match status" value="1"/>
</dbReference>
<dbReference type="PANTHER" id="PTHR12532:SF6">
    <property type="entry name" value="TRANSCRIPTIONAL REGULATORY PROTEIN YEBC-RELATED"/>
    <property type="match status" value="1"/>
</dbReference>
<dbReference type="STRING" id="871968.DESME_10905"/>
<dbReference type="InterPro" id="IPR017856">
    <property type="entry name" value="Integrase-like_N"/>
</dbReference>
<reference evidence="10 11" key="1">
    <citation type="submission" date="2013-12" db="EMBL/GenBank/DDBJ databases">
        <authorList>
            <consortium name="DOE Joint Genome Institute"/>
            <person name="Smidt H."/>
            <person name="Huntemann M."/>
            <person name="Han J."/>
            <person name="Chen A."/>
            <person name="Kyrpides N."/>
            <person name="Mavromatis K."/>
            <person name="Markowitz V."/>
            <person name="Palaniappan K."/>
            <person name="Ivanova N."/>
            <person name="Schaumberg A."/>
            <person name="Pati A."/>
            <person name="Liolios K."/>
            <person name="Nordberg H.P."/>
            <person name="Cantor M.N."/>
            <person name="Hua S.X."/>
            <person name="Woyke T."/>
        </authorList>
    </citation>
    <scope>NUCLEOTIDE SEQUENCE [LARGE SCALE GENOMIC DNA]</scope>
    <source>
        <strain evidence="11">DSM 15288</strain>
    </source>
</reference>
<sequence length="252" mass="27472">MSGHSKWANIKHKKAKTDAQKGKVFTKLGRELIVAARAGGGEPENNFRLKIAIDNAKAANMPNDNIKRAIQKGAGGVDGVAYEELRYEGYGPGGAAVMADILTDNRNRTAGEMRHIFSKNGGNLGETGSVNWMFNEKGQITVPLEDFELSEDEFMLMALEAGAEDIDNDGENYLVYTASEDLDGVHQALLGQKVPVAEAIVNQIAQNTVEIADLEQAKKMIRLMDALEEHDDVQGVYANFELADSLSDEDLE</sequence>
<dbReference type="GO" id="GO:0006355">
    <property type="term" value="P:regulation of DNA-templated transcription"/>
    <property type="evidence" value="ECO:0007669"/>
    <property type="project" value="UniProtKB-UniRule"/>
</dbReference>
<dbReference type="FunFam" id="1.10.10.200:FF:000002">
    <property type="entry name" value="Probable transcriptional regulatory protein CLM62_37755"/>
    <property type="match status" value="1"/>
</dbReference>
<dbReference type="OrthoDB" id="9781053at2"/>
<name>W0EE50_9FIRM</name>
<evidence type="ECO:0000313" key="11">
    <source>
        <dbReference type="Proteomes" id="UP000010847"/>
    </source>
</evidence>
<dbReference type="GO" id="GO:0003677">
    <property type="term" value="F:DNA binding"/>
    <property type="evidence" value="ECO:0007669"/>
    <property type="project" value="UniProtKB-UniRule"/>
</dbReference>
<dbReference type="InterPro" id="IPR029072">
    <property type="entry name" value="YebC-like"/>
</dbReference>
<dbReference type="GO" id="GO:0005829">
    <property type="term" value="C:cytosol"/>
    <property type="evidence" value="ECO:0007669"/>
    <property type="project" value="TreeGrafter"/>
</dbReference>
<evidence type="ECO:0000313" key="10">
    <source>
        <dbReference type="EMBL" id="AHF07484.1"/>
    </source>
</evidence>
<dbReference type="eggNOG" id="COG0217">
    <property type="taxonomic scope" value="Bacteria"/>
</dbReference>
<dbReference type="NCBIfam" id="NF009044">
    <property type="entry name" value="PRK12378.1"/>
    <property type="match status" value="1"/>
</dbReference>
<dbReference type="RefSeq" id="WP_006715976.1">
    <property type="nucleotide sequence ID" value="NZ_CP007032.1"/>
</dbReference>
<dbReference type="KEGG" id="dmt:DESME_10905"/>
<evidence type="ECO:0000256" key="7">
    <source>
        <dbReference type="SAM" id="MobiDB-lite"/>
    </source>
</evidence>
<protein>
    <recommendedName>
        <fullName evidence="6">Probable transcriptional regulatory protein DESME_10905</fullName>
    </recommendedName>
</protein>
<keyword evidence="11" id="KW-1185">Reference proteome</keyword>
<dbReference type="NCBIfam" id="NF001030">
    <property type="entry name" value="PRK00110.1"/>
    <property type="match status" value="1"/>
</dbReference>
<keyword evidence="4 6" id="KW-0238">DNA-binding</keyword>
<comment type="subcellular location">
    <subcellularLocation>
        <location evidence="6">Cytoplasm</location>
    </subcellularLocation>
</comment>
<dbReference type="HOGENOM" id="CLU_062974_2_2_9"/>